<dbReference type="EMBL" id="WXEY01000028">
    <property type="protein sequence ID" value="MZP31190.1"/>
    <property type="molecule type" value="Genomic_DNA"/>
</dbReference>
<dbReference type="Pfam" id="PF02368">
    <property type="entry name" value="Big_2"/>
    <property type="match status" value="1"/>
</dbReference>
<dbReference type="Proteomes" id="UP000463470">
    <property type="component" value="Unassembled WGS sequence"/>
</dbReference>
<name>A0A845L986_9FIRM</name>
<protein>
    <recommendedName>
        <fullName evidence="3">BIG2 domain-containing protein</fullName>
    </recommendedName>
</protein>
<dbReference type="SUPFAM" id="SSF49452">
    <property type="entry name" value="Starch-binding domain-like"/>
    <property type="match status" value="1"/>
</dbReference>
<dbReference type="RefSeq" id="WP_161259711.1">
    <property type="nucleotide sequence ID" value="NZ_WXEY01000028.1"/>
</dbReference>
<feature type="domain" description="BIG2" evidence="3">
    <location>
        <begin position="635"/>
        <end position="717"/>
    </location>
</feature>
<feature type="chain" id="PRO_5032449086" description="BIG2 domain-containing protein" evidence="2">
    <location>
        <begin position="30"/>
        <end position="1039"/>
    </location>
</feature>
<dbReference type="GO" id="GO:0030246">
    <property type="term" value="F:carbohydrate binding"/>
    <property type="evidence" value="ECO:0007669"/>
    <property type="project" value="InterPro"/>
</dbReference>
<organism evidence="4 5">
    <name type="scientific">Heliomicrobium undosum</name>
    <dbReference type="NCBI Taxonomy" id="121734"/>
    <lineage>
        <taxon>Bacteria</taxon>
        <taxon>Bacillati</taxon>
        <taxon>Bacillota</taxon>
        <taxon>Clostridia</taxon>
        <taxon>Eubacteriales</taxon>
        <taxon>Heliobacteriaceae</taxon>
        <taxon>Heliomicrobium</taxon>
    </lineage>
</organism>
<evidence type="ECO:0000256" key="2">
    <source>
        <dbReference type="SAM" id="SignalP"/>
    </source>
</evidence>
<evidence type="ECO:0000259" key="3">
    <source>
        <dbReference type="SMART" id="SM00635"/>
    </source>
</evidence>
<dbReference type="Pfam" id="PF13620">
    <property type="entry name" value="CarboxypepD_reg"/>
    <property type="match status" value="1"/>
</dbReference>
<evidence type="ECO:0000313" key="5">
    <source>
        <dbReference type="Proteomes" id="UP000463470"/>
    </source>
</evidence>
<dbReference type="InterPro" id="IPR008964">
    <property type="entry name" value="Invasin/intimin_cell_adhesion"/>
</dbReference>
<dbReference type="SUPFAM" id="SSF49373">
    <property type="entry name" value="Invasin/intimin cell-adhesion fragments"/>
    <property type="match status" value="4"/>
</dbReference>
<dbReference type="InterPro" id="IPR003343">
    <property type="entry name" value="Big_2"/>
</dbReference>
<accession>A0A845L986</accession>
<feature type="region of interest" description="Disordered" evidence="1">
    <location>
        <begin position="82"/>
        <end position="105"/>
    </location>
</feature>
<dbReference type="InterPro" id="IPR013784">
    <property type="entry name" value="Carb-bd-like_fold"/>
</dbReference>
<keyword evidence="5" id="KW-1185">Reference proteome</keyword>
<evidence type="ECO:0000256" key="1">
    <source>
        <dbReference type="SAM" id="MobiDB-lite"/>
    </source>
</evidence>
<feature type="domain" description="BIG2" evidence="3">
    <location>
        <begin position="808"/>
        <end position="892"/>
    </location>
</feature>
<feature type="domain" description="BIG2" evidence="3">
    <location>
        <begin position="461"/>
        <end position="543"/>
    </location>
</feature>
<dbReference type="OrthoDB" id="9805159at2"/>
<dbReference type="SMART" id="SM00635">
    <property type="entry name" value="BID_2"/>
    <property type="match status" value="5"/>
</dbReference>
<reference evidence="4 5" key="1">
    <citation type="submission" date="2020-01" db="EMBL/GenBank/DDBJ databases">
        <title>Whole-genome sequence of Heliobacterium undosum DSM 13378.</title>
        <authorList>
            <person name="Kyndt J.A."/>
            <person name="Meyer T.E."/>
        </authorList>
    </citation>
    <scope>NUCLEOTIDE SEQUENCE [LARGE SCALE GENOMIC DNA]</scope>
    <source>
        <strain evidence="4 5">DSM 13378</strain>
    </source>
</reference>
<gene>
    <name evidence="4" type="ORF">GTO91_15895</name>
</gene>
<dbReference type="AlphaFoldDB" id="A0A845L986"/>
<proteinExistence type="predicted"/>
<evidence type="ECO:0000313" key="4">
    <source>
        <dbReference type="EMBL" id="MZP31190.1"/>
    </source>
</evidence>
<feature type="signal peptide" evidence="2">
    <location>
        <begin position="1"/>
        <end position="29"/>
    </location>
</feature>
<feature type="domain" description="BIG2" evidence="3">
    <location>
        <begin position="722"/>
        <end position="803"/>
    </location>
</feature>
<keyword evidence="2" id="KW-0732">Signal</keyword>
<feature type="domain" description="BIG2" evidence="3">
    <location>
        <begin position="548"/>
        <end position="628"/>
    </location>
</feature>
<dbReference type="InterPro" id="IPR025883">
    <property type="entry name" value="Cadherin-like_domain"/>
</dbReference>
<dbReference type="Gene3D" id="2.60.40.1080">
    <property type="match status" value="5"/>
</dbReference>
<comment type="caution">
    <text evidence="4">The sequence shown here is derived from an EMBL/GenBank/DDBJ whole genome shotgun (WGS) entry which is preliminary data.</text>
</comment>
<dbReference type="Gene3D" id="2.60.40.1120">
    <property type="entry name" value="Carboxypeptidase-like, regulatory domain"/>
    <property type="match status" value="1"/>
</dbReference>
<dbReference type="Pfam" id="PF12733">
    <property type="entry name" value="Cadherin-like"/>
    <property type="match status" value="1"/>
</dbReference>
<sequence>MGHWKKLLSLVTLCAFWAAGLTGLSPAWAASGAKYYGPSQDANNGNWRDKYVAMEKTPEADFMIRVGDIDNFATGWDQGFDPFSGEKTKNTHPFPPRTKPADEPNGLDVIMIGSKAKTNPLLRPNLDTEEHKGHDGYSGMTATIKKSGNNYTVVSQGYPTAMTTVPITIDFSQYKDSIYKQGIDKAMLQLYLDDFQATRFGTKYKVWLNGQRAYFMEPAINSLAQSGPRGQLVTIPIPDEFHPLLLSGKLTVKFDDDETGYPDGFAIDFAKLLIGVKKTASTGAISGKVKDKENGGNLEGATVEIPGLMSTTSDRNGDFLLENVPAGLAFVTASKPGYESLTQNVDVRAGKKEEVHFPLHYGGDIKAPNGSVTINGGAATTGSPAVSLTLSAEDPGPNGTGVKLMRFSNDGINWTQWEAYATSRAYTLPGRGGLKWVYVQFMDGANNVSDTASASITFVPQVSSIAFDQSSYSVAAGMKGNVKVTAYFNDNTSLDVSTDYNTSYYSSDETVATIAGGTIAGVQMGTATVTVAYGGKSATANVTVGAPVLCGITWGSNNYTAPKGATQNVTVTAQYSDRSTKDITYDPGISCKTSNSNIATISGGVITAKSEGAANLTAVYGGFSSICTVSVTSAAVKALSWDQTRYAVPDGESKAFTIRAIYTDNSSLDITTDPNISIATANADIATANRGMIMGHMQGTTVLTATFSGVSQEASVTVGSPVIKDLTWEGSPYTVIKTKTQTFRITATYSDGSTADVTSSVSYSADNRSVADVTTPGIIEGKSAGETVIRATINGISKTAVINVVEATVRSIYWDKAEYSLYKNANQPIRLMAELTDDTSVDITHDAAVIYQSDNEDVVVVNKDEGKITGVGAGTATITATYGDMSTGANVSVLFKSIADLSKLIIGEYKSDGLITYYGELNPTLHDSKDDYYMINVTEWAPLLDASTYSYKLPIILQAADPDATISVNGQTVQKDERGENPFEMTLTVGGVNWFKIIVTAQDGTSTRVYSVGVYLPPAMVNPGNIESRTSIDINQWNN</sequence>